<name>A0A1Z5JZZ5_FISSO</name>
<evidence type="ECO:0000313" key="10">
    <source>
        <dbReference type="EMBL" id="GAX19341.1"/>
    </source>
</evidence>
<dbReference type="AlphaFoldDB" id="A0A1Z5JZZ5"/>
<keyword evidence="2" id="KW-0813">Transport</keyword>
<reference evidence="10 11" key="1">
    <citation type="journal article" date="2015" name="Plant Cell">
        <title>Oil accumulation by the oleaginous diatom Fistulifera solaris as revealed by the genome and transcriptome.</title>
        <authorList>
            <person name="Tanaka T."/>
            <person name="Maeda Y."/>
            <person name="Veluchamy A."/>
            <person name="Tanaka M."/>
            <person name="Abida H."/>
            <person name="Marechal E."/>
            <person name="Bowler C."/>
            <person name="Muto M."/>
            <person name="Sunaga Y."/>
            <person name="Tanaka M."/>
            <person name="Yoshino T."/>
            <person name="Taniguchi T."/>
            <person name="Fukuda Y."/>
            <person name="Nemoto M."/>
            <person name="Matsumoto M."/>
            <person name="Wong P.S."/>
            <person name="Aburatani S."/>
            <person name="Fujibuchi W."/>
        </authorList>
    </citation>
    <scope>NUCLEOTIDE SEQUENCE [LARGE SCALE GENOMIC DNA]</scope>
    <source>
        <strain evidence="10 11">JPCC DA0580</strain>
    </source>
</reference>
<dbReference type="OrthoDB" id="42582at2759"/>
<keyword evidence="9" id="KW-0732">Signal</keyword>
<dbReference type="Pfam" id="PF25539">
    <property type="entry name" value="Bestrophin_2"/>
    <property type="match status" value="1"/>
</dbReference>
<dbReference type="Proteomes" id="UP000198406">
    <property type="component" value="Unassembled WGS sequence"/>
</dbReference>
<dbReference type="PANTHER" id="PTHR33281">
    <property type="entry name" value="UPF0187 PROTEIN YNEE"/>
    <property type="match status" value="1"/>
</dbReference>
<keyword evidence="11" id="KW-1185">Reference proteome</keyword>
<feature type="transmembrane region" description="Helical" evidence="8">
    <location>
        <begin position="138"/>
        <end position="163"/>
    </location>
</feature>
<dbReference type="InterPro" id="IPR044669">
    <property type="entry name" value="YneE/VCCN1/2-like"/>
</dbReference>
<sequence>MVLSSSFLVLALLWLQRPVDAFTSNDRRSEARGDALYALKSKADQIVKSPPYKPGSMMAVTLETGRVPYGEESRKYRRTIFTYEDWVRHRNSERVRTNLKGMLFSGVVRQLRPEVALVSAVATTVLLWNGVVVPNAPVALPLLSMPSLPFMLSSPALGLLLVFRTNASYSRWMEARTTWARVVSQCRNIARMAASLADLSNPATRDALDQLQLSTWLFARTLMYELSGPPDKEDFEREVLETCKENNSLLARRILDSPSPNMSALAQLSVALQKVPMEEKARIETDKSIILLGECTSICEKIYSWPVPLVYTRHTARFLGLYMLLLPLALYEALINFADTQNSPIFHGITVVPISAIVAIFLFGIEELAFQLEEPFSIMPLQELCNDIKIGTKNITQWCVDGMESNME</sequence>
<dbReference type="EMBL" id="BDSP01000136">
    <property type="protein sequence ID" value="GAX19341.1"/>
    <property type="molecule type" value="Genomic_DNA"/>
</dbReference>
<evidence type="ECO:0000313" key="11">
    <source>
        <dbReference type="Proteomes" id="UP000198406"/>
    </source>
</evidence>
<evidence type="ECO:0008006" key="12">
    <source>
        <dbReference type="Google" id="ProtNLM"/>
    </source>
</evidence>
<gene>
    <name evidence="10" type="ORF">FisN_4Lh080</name>
</gene>
<evidence type="ECO:0000256" key="4">
    <source>
        <dbReference type="ARBA" id="ARBA00022692"/>
    </source>
</evidence>
<evidence type="ECO:0000256" key="3">
    <source>
        <dbReference type="ARBA" id="ARBA00022475"/>
    </source>
</evidence>
<feature type="signal peptide" evidence="9">
    <location>
        <begin position="1"/>
        <end position="21"/>
    </location>
</feature>
<evidence type="ECO:0000256" key="9">
    <source>
        <dbReference type="SAM" id="SignalP"/>
    </source>
</evidence>
<dbReference type="InParanoid" id="A0A1Z5JZZ5"/>
<dbReference type="GO" id="GO:0005254">
    <property type="term" value="F:chloride channel activity"/>
    <property type="evidence" value="ECO:0007669"/>
    <property type="project" value="InterPro"/>
</dbReference>
<comment type="caution">
    <text evidence="10">The sequence shown here is derived from an EMBL/GenBank/DDBJ whole genome shotgun (WGS) entry which is preliminary data.</text>
</comment>
<proteinExistence type="predicted"/>
<dbReference type="GO" id="GO:0005886">
    <property type="term" value="C:plasma membrane"/>
    <property type="evidence" value="ECO:0007669"/>
    <property type="project" value="UniProtKB-SubCell"/>
</dbReference>
<keyword evidence="5 8" id="KW-1133">Transmembrane helix</keyword>
<accession>A0A1Z5JZZ5</accession>
<evidence type="ECO:0000256" key="6">
    <source>
        <dbReference type="ARBA" id="ARBA00023065"/>
    </source>
</evidence>
<protein>
    <recommendedName>
        <fullName evidence="12">Bestrophin homolog</fullName>
    </recommendedName>
</protein>
<evidence type="ECO:0000256" key="2">
    <source>
        <dbReference type="ARBA" id="ARBA00022448"/>
    </source>
</evidence>
<comment type="subcellular location">
    <subcellularLocation>
        <location evidence="1">Cell membrane</location>
        <topology evidence="1">Multi-pass membrane protein</topology>
    </subcellularLocation>
</comment>
<keyword evidence="4 8" id="KW-0812">Transmembrane</keyword>
<evidence type="ECO:0000256" key="5">
    <source>
        <dbReference type="ARBA" id="ARBA00022989"/>
    </source>
</evidence>
<dbReference type="PANTHER" id="PTHR33281:SF19">
    <property type="entry name" value="VOLTAGE-DEPENDENT ANION CHANNEL-FORMING PROTEIN YNEE"/>
    <property type="match status" value="1"/>
</dbReference>
<organism evidence="10 11">
    <name type="scientific">Fistulifera solaris</name>
    <name type="common">Oleaginous diatom</name>
    <dbReference type="NCBI Taxonomy" id="1519565"/>
    <lineage>
        <taxon>Eukaryota</taxon>
        <taxon>Sar</taxon>
        <taxon>Stramenopiles</taxon>
        <taxon>Ochrophyta</taxon>
        <taxon>Bacillariophyta</taxon>
        <taxon>Bacillariophyceae</taxon>
        <taxon>Bacillariophycidae</taxon>
        <taxon>Naviculales</taxon>
        <taxon>Naviculaceae</taxon>
        <taxon>Fistulifera</taxon>
    </lineage>
</organism>
<keyword evidence="7 8" id="KW-0472">Membrane</keyword>
<evidence type="ECO:0000256" key="1">
    <source>
        <dbReference type="ARBA" id="ARBA00004651"/>
    </source>
</evidence>
<keyword evidence="3" id="KW-1003">Cell membrane</keyword>
<feature type="chain" id="PRO_5012916041" description="Bestrophin homolog" evidence="9">
    <location>
        <begin position="22"/>
        <end position="408"/>
    </location>
</feature>
<keyword evidence="6" id="KW-0406">Ion transport</keyword>
<evidence type="ECO:0000256" key="7">
    <source>
        <dbReference type="ARBA" id="ARBA00023136"/>
    </source>
</evidence>
<feature type="transmembrane region" description="Helical" evidence="8">
    <location>
        <begin position="344"/>
        <end position="365"/>
    </location>
</feature>
<feature type="transmembrane region" description="Helical" evidence="8">
    <location>
        <begin position="319"/>
        <end position="338"/>
    </location>
</feature>
<evidence type="ECO:0000256" key="8">
    <source>
        <dbReference type="SAM" id="Phobius"/>
    </source>
</evidence>